<proteinExistence type="predicted"/>
<evidence type="ECO:0000256" key="1">
    <source>
        <dbReference type="ARBA" id="ARBA00004177"/>
    </source>
</evidence>
<dbReference type="KEGG" id="vde:111243374"/>
<keyword evidence="2" id="KW-0597">Phosphoprotein</keyword>
<feature type="compositionally biased region" description="Basic and acidic residues" evidence="5">
    <location>
        <begin position="785"/>
        <end position="800"/>
    </location>
</feature>
<feature type="compositionally biased region" description="Basic and acidic residues" evidence="5">
    <location>
        <begin position="578"/>
        <end position="587"/>
    </location>
</feature>
<feature type="region of interest" description="Disordered" evidence="5">
    <location>
        <begin position="680"/>
        <end position="699"/>
    </location>
</feature>
<dbReference type="InParanoid" id="A0A7M7J0Z8"/>
<dbReference type="CDD" id="cd21198">
    <property type="entry name" value="CH_EHBP"/>
    <property type="match status" value="1"/>
</dbReference>
<dbReference type="InterPro" id="IPR050540">
    <property type="entry name" value="F-actin_Monoox_Mical"/>
</dbReference>
<feature type="region of interest" description="Disordered" evidence="5">
    <location>
        <begin position="287"/>
        <end position="366"/>
    </location>
</feature>
<evidence type="ECO:0000259" key="8">
    <source>
        <dbReference type="PROSITE" id="PS51848"/>
    </source>
</evidence>
<feature type="domain" description="Calponin-homology (CH)" evidence="6">
    <location>
        <begin position="366"/>
        <end position="471"/>
    </location>
</feature>
<feature type="domain" description="BMERB" evidence="8">
    <location>
        <begin position="783"/>
        <end position="943"/>
    </location>
</feature>
<dbReference type="CTD" id="23301"/>
<evidence type="ECO:0000256" key="2">
    <source>
        <dbReference type="ARBA" id="ARBA00022553"/>
    </source>
</evidence>
<dbReference type="Proteomes" id="UP000594260">
    <property type="component" value="Unplaced"/>
</dbReference>
<dbReference type="InterPro" id="IPR036872">
    <property type="entry name" value="CH_dom_sf"/>
</dbReference>
<dbReference type="Pfam" id="PF12130">
    <property type="entry name" value="bMERB_dom"/>
    <property type="match status" value="1"/>
</dbReference>
<feature type="compositionally biased region" description="Polar residues" evidence="5">
    <location>
        <begin position="287"/>
        <end position="299"/>
    </location>
</feature>
<evidence type="ECO:0000313" key="9">
    <source>
        <dbReference type="EnsemblMetazoa" id="XP_022644554"/>
    </source>
</evidence>
<dbReference type="Gene3D" id="1.10.418.10">
    <property type="entry name" value="Calponin-like domain"/>
    <property type="match status" value="1"/>
</dbReference>
<feature type="compositionally biased region" description="Basic and acidic residues" evidence="5">
    <location>
        <begin position="342"/>
        <end position="356"/>
    </location>
</feature>
<dbReference type="Pfam" id="PF10358">
    <property type="entry name" value="NT-C2"/>
    <property type="match status" value="1"/>
</dbReference>
<accession>A0A7M7J0Z8</accession>
<evidence type="ECO:0000256" key="3">
    <source>
        <dbReference type="ARBA" id="ARBA00022753"/>
    </source>
</evidence>
<evidence type="ECO:0000259" key="7">
    <source>
        <dbReference type="PROSITE" id="PS51840"/>
    </source>
</evidence>
<dbReference type="SUPFAM" id="SSF47576">
    <property type="entry name" value="Calponin-homology domain, CH-domain"/>
    <property type="match status" value="1"/>
</dbReference>
<dbReference type="AlphaFoldDB" id="A0A7M7J0Z8"/>
<feature type="domain" description="C2 NT-type" evidence="7">
    <location>
        <begin position="55"/>
        <end position="206"/>
    </location>
</feature>
<dbReference type="GO" id="GO:0005768">
    <property type="term" value="C:endosome"/>
    <property type="evidence" value="ECO:0007669"/>
    <property type="project" value="UniProtKB-SubCell"/>
</dbReference>
<dbReference type="FunFam" id="1.10.418.10:FF:000023">
    <property type="entry name" value="EH domain-binding protein 1 isoform X1"/>
    <property type="match status" value="1"/>
</dbReference>
<dbReference type="EnsemblMetazoa" id="XM_022788819">
    <property type="protein sequence ID" value="XP_022644554"/>
    <property type="gene ID" value="LOC111243374"/>
</dbReference>
<feature type="compositionally biased region" description="Basic and acidic residues" evidence="5">
    <location>
        <begin position="660"/>
        <end position="670"/>
    </location>
</feature>
<dbReference type="PROSITE" id="PS51840">
    <property type="entry name" value="C2_NT"/>
    <property type="match status" value="1"/>
</dbReference>
<keyword evidence="4" id="KW-0175">Coiled coil</keyword>
<name>A0A7M7J0Z8_VARDE</name>
<feature type="region of interest" description="Disordered" evidence="5">
    <location>
        <begin position="539"/>
        <end position="670"/>
    </location>
</feature>
<feature type="compositionally biased region" description="Basic and acidic residues" evidence="5">
    <location>
        <begin position="300"/>
        <end position="313"/>
    </location>
</feature>
<dbReference type="SMART" id="SM01203">
    <property type="entry name" value="DUF3585"/>
    <property type="match status" value="1"/>
</dbReference>
<dbReference type="PROSITE" id="PS50021">
    <property type="entry name" value="CH"/>
    <property type="match status" value="1"/>
</dbReference>
<dbReference type="SMART" id="SM00033">
    <property type="entry name" value="CH"/>
    <property type="match status" value="1"/>
</dbReference>
<feature type="compositionally biased region" description="Basic and acidic residues" evidence="5">
    <location>
        <begin position="595"/>
        <end position="612"/>
    </location>
</feature>
<evidence type="ECO:0000256" key="4">
    <source>
        <dbReference type="ARBA" id="ARBA00023054"/>
    </source>
</evidence>
<dbReference type="OrthoDB" id="5972258at2759"/>
<dbReference type="InterPro" id="IPR001715">
    <property type="entry name" value="CH_dom"/>
</dbReference>
<evidence type="ECO:0008006" key="11">
    <source>
        <dbReference type="Google" id="ProtNLM"/>
    </source>
</evidence>
<comment type="subcellular location">
    <subcellularLocation>
        <location evidence="1">Endosome</location>
    </subcellularLocation>
</comment>
<keyword evidence="3" id="KW-0967">Endosome</keyword>
<evidence type="ECO:0000313" key="10">
    <source>
        <dbReference type="Proteomes" id="UP000594260"/>
    </source>
</evidence>
<feature type="region of interest" description="Disordered" evidence="5">
    <location>
        <begin position="729"/>
        <end position="800"/>
    </location>
</feature>
<keyword evidence="10" id="KW-1185">Reference proteome</keyword>
<sequence length="962" mass="109285">MVIRRRGQLCRGNPMVDACASKQRHLLTGQAYRCNVCSMRDKAGGVNMGSVWKRLQRVNKHAARFHFVGICRELEVRATKKWNPSRLSVVFTRRSRRYATTPLPWINSIKEPYRGMVLWDIPENIETTVTLFKDPRTNEYEDKEWQLVIEDVTEKTGKRKQVATCAINMKEFARAEPSQFDLRLKFRPLSVKCGGAELVLRIHSNFLREGKATDEDMQSVASLMSLPGPVDVANLDDFDELPSSPGSKTTATGFLGTAAQGVQEVQQRIFELTGKLNELVENTDTKSSVQLDDQCGNDTSTEKVSKEITKMEPGKANTPEELWKSSGGDDLEQPGPSQQLEIRPEGSTEQHQKCSDNTKTPLQEDDMTGDEVLRWCQQVTQGYPSVTITNMTTSWRNGLAFCAVIHSFRPDLIDFNSLSPYDIKGNCKKAFDAAAELGIPRLIDPTDMVILNVPDKLVVMTYLYQLKAHFTGEEVQIKRIGTTAADSMYILVRQPSSIEEEGADYDSEEDLAEEPPSPPLRVIQLPKFVRAADKMADLKFKLNAPPKPPHRERRSERKENVVNNRCGNNTDEQANKFTETESHDRKANRTVTIRRTIEPKLKAFDSDSESEKCATPQEAETSPGSPLADNSVVTGSKTELSRSPIAPPRSLSLPNGCSDIAKRPENRQEELRRRAQQLLEDAKKQSRNSTQLYMMSTSVSDQQLTEAEIKRREHLRDRARRLIAEVKQGLTPALDPGPGEPQPGVPLFNSAFSPARPNARVNINETRCGSSSSPSEINGNSSRSSSKERSVSRTSSRDSCRKPTYIELQLEALERERRQIDEEAERFEPYLRRVMKVGNKTEENRCMQKWFTLVNKKNALIRRQMQLNLVEQEEDLERKFALLQKELRAMMDIEDDSKSDAQREQEQALIEELLEIVNKRDRLVQDLDEQEKCIEDDEYIDIATARRLQEEQRENLKIECME</sequence>
<feature type="compositionally biased region" description="Low complexity" evidence="5">
    <location>
        <begin position="770"/>
        <end position="784"/>
    </location>
</feature>
<protein>
    <recommendedName>
        <fullName evidence="11">EH domain-binding protein 1</fullName>
    </recommendedName>
</protein>
<dbReference type="PANTHER" id="PTHR23167:SF46">
    <property type="entry name" value="EPS15 HOMOLOGY DOMAIN CONTAINING PROTEIN-BINDING PROTEIN 1, ISOFORM F"/>
    <property type="match status" value="1"/>
</dbReference>
<dbReference type="InterPro" id="IPR019448">
    <property type="entry name" value="NT-C2"/>
</dbReference>
<dbReference type="Pfam" id="PF00307">
    <property type="entry name" value="CH"/>
    <property type="match status" value="1"/>
</dbReference>
<dbReference type="OMA" id="QQSSCDN"/>
<reference evidence="9" key="1">
    <citation type="submission" date="2021-01" db="UniProtKB">
        <authorList>
            <consortium name="EnsemblMetazoa"/>
        </authorList>
    </citation>
    <scope>IDENTIFICATION</scope>
</reference>
<dbReference type="InterPro" id="IPR022735">
    <property type="entry name" value="bMERB_dom"/>
</dbReference>
<feature type="compositionally biased region" description="Polar residues" evidence="5">
    <location>
        <begin position="687"/>
        <end position="699"/>
    </location>
</feature>
<feature type="compositionally biased region" description="Polar residues" evidence="5">
    <location>
        <begin position="561"/>
        <end position="577"/>
    </location>
</feature>
<dbReference type="RefSeq" id="XP_022644554.1">
    <property type="nucleotide sequence ID" value="XM_022788819.1"/>
</dbReference>
<evidence type="ECO:0000256" key="5">
    <source>
        <dbReference type="SAM" id="MobiDB-lite"/>
    </source>
</evidence>
<organism evidence="9 10">
    <name type="scientific">Varroa destructor</name>
    <name type="common">Honeybee mite</name>
    <dbReference type="NCBI Taxonomy" id="109461"/>
    <lineage>
        <taxon>Eukaryota</taxon>
        <taxon>Metazoa</taxon>
        <taxon>Ecdysozoa</taxon>
        <taxon>Arthropoda</taxon>
        <taxon>Chelicerata</taxon>
        <taxon>Arachnida</taxon>
        <taxon>Acari</taxon>
        <taxon>Parasitiformes</taxon>
        <taxon>Mesostigmata</taxon>
        <taxon>Gamasina</taxon>
        <taxon>Dermanyssoidea</taxon>
        <taxon>Varroidae</taxon>
        <taxon>Varroa</taxon>
    </lineage>
</organism>
<dbReference type="PANTHER" id="PTHR23167">
    <property type="entry name" value="CALPONIN HOMOLOGY DOMAIN-CONTAINING PROTEIN DDB_G0272472-RELATED"/>
    <property type="match status" value="1"/>
</dbReference>
<dbReference type="PROSITE" id="PS51848">
    <property type="entry name" value="BMERB"/>
    <property type="match status" value="1"/>
</dbReference>
<dbReference type="GeneID" id="111243374"/>
<evidence type="ECO:0000259" key="6">
    <source>
        <dbReference type="PROSITE" id="PS50021"/>
    </source>
</evidence>
<dbReference type="FunCoup" id="A0A7M7J0Z8">
    <property type="interactions" value="893"/>
</dbReference>